<dbReference type="PANTHER" id="PTHR12489:SF1">
    <property type="entry name" value="LP10272P"/>
    <property type="match status" value="1"/>
</dbReference>
<keyword evidence="4" id="KW-0472">Membrane</keyword>
<evidence type="ECO:0000313" key="5">
    <source>
        <dbReference type="EMBL" id="CAD7222388.1"/>
    </source>
</evidence>
<evidence type="ECO:0000256" key="4">
    <source>
        <dbReference type="ARBA" id="ARBA00023136"/>
    </source>
</evidence>
<evidence type="ECO:0000256" key="3">
    <source>
        <dbReference type="ARBA" id="ARBA00022989"/>
    </source>
</evidence>
<reference evidence="5" key="1">
    <citation type="submission" date="2020-11" db="EMBL/GenBank/DDBJ databases">
        <authorList>
            <person name="Tran Van P."/>
        </authorList>
    </citation>
    <scope>NUCLEOTIDE SEQUENCE</scope>
</reference>
<organism evidence="5">
    <name type="scientific">Cyprideis torosa</name>
    <dbReference type="NCBI Taxonomy" id="163714"/>
    <lineage>
        <taxon>Eukaryota</taxon>
        <taxon>Metazoa</taxon>
        <taxon>Ecdysozoa</taxon>
        <taxon>Arthropoda</taxon>
        <taxon>Crustacea</taxon>
        <taxon>Oligostraca</taxon>
        <taxon>Ostracoda</taxon>
        <taxon>Podocopa</taxon>
        <taxon>Podocopida</taxon>
        <taxon>Cytherocopina</taxon>
        <taxon>Cytheroidea</taxon>
        <taxon>Cytherideidae</taxon>
        <taxon>Cyprideis</taxon>
    </lineage>
</organism>
<accession>A0A7R8ZJC7</accession>
<evidence type="ECO:0000256" key="2">
    <source>
        <dbReference type="ARBA" id="ARBA00022692"/>
    </source>
</evidence>
<gene>
    <name evidence="5" type="ORF">CTOB1V02_LOCUS399</name>
</gene>
<dbReference type="Gene3D" id="1.20.140.150">
    <property type="match status" value="1"/>
</dbReference>
<name>A0A7R8ZJC7_9CRUS</name>
<proteinExistence type="predicted"/>
<keyword evidence="2" id="KW-0812">Transmembrane</keyword>
<dbReference type="OrthoDB" id="5873721at2759"/>
<dbReference type="EMBL" id="OB660053">
    <property type="protein sequence ID" value="CAD7222388.1"/>
    <property type="molecule type" value="Genomic_DNA"/>
</dbReference>
<evidence type="ECO:0000256" key="1">
    <source>
        <dbReference type="ARBA" id="ARBA00004141"/>
    </source>
</evidence>
<dbReference type="AlphaFoldDB" id="A0A7R8ZJC7"/>
<dbReference type="GO" id="GO:0007605">
    <property type="term" value="P:sensory perception of sound"/>
    <property type="evidence" value="ECO:0007669"/>
    <property type="project" value="TreeGrafter"/>
</dbReference>
<dbReference type="InterPro" id="IPR019372">
    <property type="entry name" value="LHFPL"/>
</dbReference>
<dbReference type="Pfam" id="PF10242">
    <property type="entry name" value="L_HMGIC_fpl"/>
    <property type="match status" value="1"/>
</dbReference>
<dbReference type="GO" id="GO:0005886">
    <property type="term" value="C:plasma membrane"/>
    <property type="evidence" value="ECO:0007669"/>
    <property type="project" value="TreeGrafter"/>
</dbReference>
<comment type="subcellular location">
    <subcellularLocation>
        <location evidence="1">Membrane</location>
        <topology evidence="1">Multi-pass membrane protein</topology>
    </subcellularLocation>
</comment>
<sequence>MDPRIPPEYVTQGVVVAPDAALSSHTTSYIRNSKAIASLWGIFTICFVILVVVIFVQPQWIGDTEDSRGTGYFGLWKHCVSLRPESGELICKGRVDDFATIITPAFRAATVFTGIGVAISFLCLAAMLLFFFVNAATVFHICAWMQLFAGICVLVGVLCFPAGWDAPEVRAVCGQNSGDFNLGGCGIRWAYLLACIATADAFVLATLAFVLGTRYIKMSNALEGLYSSSIYKGKRRNHQM</sequence>
<protein>
    <submittedName>
        <fullName evidence="5">Uncharacterized protein</fullName>
    </submittedName>
</protein>
<dbReference type="PANTHER" id="PTHR12489">
    <property type="entry name" value="LIPOMA HMGIC FUSION PARTNER-LIKE PROTEIN"/>
    <property type="match status" value="1"/>
</dbReference>
<keyword evidence="3" id="KW-1133">Transmembrane helix</keyword>